<dbReference type="PROSITE" id="PS00211">
    <property type="entry name" value="ABC_TRANSPORTER_1"/>
    <property type="match status" value="1"/>
</dbReference>
<dbReference type="Pfam" id="PF00005">
    <property type="entry name" value="ABC_tran"/>
    <property type="match status" value="1"/>
</dbReference>
<dbReference type="GO" id="GO:0016887">
    <property type="term" value="F:ATP hydrolysis activity"/>
    <property type="evidence" value="ECO:0007669"/>
    <property type="project" value="InterPro"/>
</dbReference>
<gene>
    <name evidence="9" type="ORF">C8E83_0856</name>
</gene>
<dbReference type="InterPro" id="IPR017871">
    <property type="entry name" value="ABC_transporter-like_CS"/>
</dbReference>
<dbReference type="InterPro" id="IPR003439">
    <property type="entry name" value="ABC_transporter-like_ATP-bd"/>
</dbReference>
<keyword evidence="4" id="KW-1003">Cell membrane</keyword>
<dbReference type="Proteomes" id="UP000280008">
    <property type="component" value="Unassembled WGS sequence"/>
</dbReference>
<organism evidence="9 10">
    <name type="scientific">Frondihabitans australicus</name>
    <dbReference type="NCBI Taxonomy" id="386892"/>
    <lineage>
        <taxon>Bacteria</taxon>
        <taxon>Bacillati</taxon>
        <taxon>Actinomycetota</taxon>
        <taxon>Actinomycetes</taxon>
        <taxon>Micrococcales</taxon>
        <taxon>Microbacteriaceae</taxon>
        <taxon>Frondihabitans</taxon>
    </lineage>
</organism>
<evidence type="ECO:0000259" key="8">
    <source>
        <dbReference type="PROSITE" id="PS50893"/>
    </source>
</evidence>
<dbReference type="OrthoDB" id="8481147at2"/>
<dbReference type="PANTHER" id="PTHR43297">
    <property type="entry name" value="OLIGOPEPTIDE TRANSPORT ATP-BINDING PROTEIN APPD"/>
    <property type="match status" value="1"/>
</dbReference>
<dbReference type="SUPFAM" id="SSF52540">
    <property type="entry name" value="P-loop containing nucleoside triphosphate hydrolases"/>
    <property type="match status" value="1"/>
</dbReference>
<evidence type="ECO:0000256" key="4">
    <source>
        <dbReference type="ARBA" id="ARBA00022475"/>
    </source>
</evidence>
<comment type="similarity">
    <text evidence="2">Belongs to the ABC transporter superfamily.</text>
</comment>
<evidence type="ECO:0000256" key="1">
    <source>
        <dbReference type="ARBA" id="ARBA00004202"/>
    </source>
</evidence>
<dbReference type="InterPro" id="IPR003593">
    <property type="entry name" value="AAA+_ATPase"/>
</dbReference>
<name>A0A495IDP1_9MICO</name>
<proteinExistence type="inferred from homology"/>
<dbReference type="GO" id="GO:0005886">
    <property type="term" value="C:plasma membrane"/>
    <property type="evidence" value="ECO:0007669"/>
    <property type="project" value="UniProtKB-SubCell"/>
</dbReference>
<dbReference type="SMART" id="SM00382">
    <property type="entry name" value="AAA"/>
    <property type="match status" value="1"/>
</dbReference>
<dbReference type="RefSeq" id="WP_121368590.1">
    <property type="nucleotide sequence ID" value="NZ_RBKS01000001.1"/>
</dbReference>
<comment type="caution">
    <text evidence="9">The sequence shown here is derived from an EMBL/GenBank/DDBJ whole genome shotgun (WGS) entry which is preliminary data.</text>
</comment>
<feature type="domain" description="ABC transporter" evidence="8">
    <location>
        <begin position="3"/>
        <end position="248"/>
    </location>
</feature>
<dbReference type="GO" id="GO:0005524">
    <property type="term" value="F:ATP binding"/>
    <property type="evidence" value="ECO:0007669"/>
    <property type="project" value="UniProtKB-KW"/>
</dbReference>
<dbReference type="InterPro" id="IPR050388">
    <property type="entry name" value="ABC_Ni/Peptide_Import"/>
</dbReference>
<dbReference type="AlphaFoldDB" id="A0A495IDP1"/>
<evidence type="ECO:0000313" key="10">
    <source>
        <dbReference type="Proteomes" id="UP000280008"/>
    </source>
</evidence>
<evidence type="ECO:0000256" key="3">
    <source>
        <dbReference type="ARBA" id="ARBA00022448"/>
    </source>
</evidence>
<reference evidence="9 10" key="1">
    <citation type="submission" date="2018-10" db="EMBL/GenBank/DDBJ databases">
        <title>Sequencing the genomes of 1000 actinobacteria strains.</title>
        <authorList>
            <person name="Klenk H.-P."/>
        </authorList>
    </citation>
    <scope>NUCLEOTIDE SEQUENCE [LARGE SCALE GENOMIC DNA]</scope>
    <source>
        <strain evidence="9 10">DSM 17894</strain>
    </source>
</reference>
<keyword evidence="6 9" id="KW-0067">ATP-binding</keyword>
<dbReference type="Gene3D" id="3.40.50.300">
    <property type="entry name" value="P-loop containing nucleotide triphosphate hydrolases"/>
    <property type="match status" value="1"/>
</dbReference>
<keyword evidence="5" id="KW-0547">Nucleotide-binding</keyword>
<evidence type="ECO:0000256" key="7">
    <source>
        <dbReference type="ARBA" id="ARBA00023136"/>
    </source>
</evidence>
<comment type="subcellular location">
    <subcellularLocation>
        <location evidence="1">Cell membrane</location>
        <topology evidence="1">Peripheral membrane protein</topology>
    </subcellularLocation>
</comment>
<evidence type="ECO:0000256" key="2">
    <source>
        <dbReference type="ARBA" id="ARBA00005417"/>
    </source>
</evidence>
<dbReference type="CDD" id="cd03257">
    <property type="entry name" value="ABC_NikE_OppD_transporters"/>
    <property type="match status" value="1"/>
</dbReference>
<keyword evidence="10" id="KW-1185">Reference proteome</keyword>
<evidence type="ECO:0000256" key="6">
    <source>
        <dbReference type="ARBA" id="ARBA00022840"/>
    </source>
</evidence>
<dbReference type="PANTHER" id="PTHR43297:SF2">
    <property type="entry name" value="DIPEPTIDE TRANSPORT ATP-BINDING PROTEIN DPPD"/>
    <property type="match status" value="1"/>
</dbReference>
<dbReference type="PROSITE" id="PS50893">
    <property type="entry name" value="ABC_TRANSPORTER_2"/>
    <property type="match status" value="1"/>
</dbReference>
<keyword evidence="3" id="KW-0813">Transport</keyword>
<dbReference type="EMBL" id="RBKS01000001">
    <property type="protein sequence ID" value="RKR73760.1"/>
    <property type="molecule type" value="Genomic_DNA"/>
</dbReference>
<dbReference type="InterPro" id="IPR027417">
    <property type="entry name" value="P-loop_NTPase"/>
</dbReference>
<evidence type="ECO:0000256" key="5">
    <source>
        <dbReference type="ARBA" id="ARBA00022741"/>
    </source>
</evidence>
<sequence length="259" mass="27218">MTLSVSGLTVSIGGTRLVDDLAFTLGDGDRLGLIGESGSGKSLTLLSLVGLAPDEAEVTGSVRLDGRELVGLPERALARLRGSDVAMVFQDPLAALNPLRTVGRQIGETLRIHERLSAAAARTRAVEAAREVNLPDPETIVDLYPHQLSGGQRQRVGIAMALIGRPAILLADEPTTALDVTTQAEVLALLHRLVEERGMSLLFVTHDLAVLSQIVTDAVVLANGRAVETGALDTLLHSPTHPVTQGLVAAARDTTWSAS</sequence>
<protein>
    <submittedName>
        <fullName evidence="9">Peptide/nickel transport system ATP-binding protein</fullName>
    </submittedName>
</protein>
<accession>A0A495IDP1</accession>
<keyword evidence="7" id="KW-0472">Membrane</keyword>
<evidence type="ECO:0000313" key="9">
    <source>
        <dbReference type="EMBL" id="RKR73760.1"/>
    </source>
</evidence>